<evidence type="ECO:0000313" key="1">
    <source>
        <dbReference type="EMBL" id="CAF4380341.1"/>
    </source>
</evidence>
<dbReference type="EMBL" id="CAJOAZ010023977">
    <property type="protein sequence ID" value="CAF4380341.1"/>
    <property type="molecule type" value="Genomic_DNA"/>
</dbReference>
<feature type="non-terminal residue" evidence="1">
    <location>
        <position position="1"/>
    </location>
</feature>
<evidence type="ECO:0000313" key="2">
    <source>
        <dbReference type="Proteomes" id="UP000663844"/>
    </source>
</evidence>
<proteinExistence type="predicted"/>
<accession>A0A820MV09</accession>
<comment type="caution">
    <text evidence="1">The sequence shown here is derived from an EMBL/GenBank/DDBJ whole genome shotgun (WGS) entry which is preliminary data.</text>
</comment>
<reference evidence="1" key="1">
    <citation type="submission" date="2021-02" db="EMBL/GenBank/DDBJ databases">
        <authorList>
            <person name="Nowell W R."/>
        </authorList>
    </citation>
    <scope>NUCLEOTIDE SEQUENCE</scope>
</reference>
<gene>
    <name evidence="1" type="ORF">OXD698_LOCUS50340</name>
</gene>
<organism evidence="1 2">
    <name type="scientific">Adineta steineri</name>
    <dbReference type="NCBI Taxonomy" id="433720"/>
    <lineage>
        <taxon>Eukaryota</taxon>
        <taxon>Metazoa</taxon>
        <taxon>Spiralia</taxon>
        <taxon>Gnathifera</taxon>
        <taxon>Rotifera</taxon>
        <taxon>Eurotatoria</taxon>
        <taxon>Bdelloidea</taxon>
        <taxon>Adinetida</taxon>
        <taxon>Adinetidae</taxon>
        <taxon>Adineta</taxon>
    </lineage>
</organism>
<feature type="non-terminal residue" evidence="1">
    <location>
        <position position="174"/>
    </location>
</feature>
<sequence length="174" mass="19974">TNLTYTLIDDQTKSATAMITLPELITALNDCDFMQRIGSNVLSNLYPFVALDLDALRINHTTTSPVSPLFVANLCSFLFNLNMLGIHNDTTDLIKLLLSFLDVRPLESKMNTNVTPQEYRLFLDNMFYMYTKIAQYLRLIFESNTDIINEIFNNENLIQLISLLAYFPENKSNQ</sequence>
<protein>
    <submittedName>
        <fullName evidence="1">Uncharacterized protein</fullName>
    </submittedName>
</protein>
<dbReference type="Proteomes" id="UP000663844">
    <property type="component" value="Unassembled WGS sequence"/>
</dbReference>
<name>A0A820MV09_9BILA</name>
<dbReference type="AlphaFoldDB" id="A0A820MV09"/>